<organism evidence="1 2">
    <name type="scientific">Trichinella zimbabwensis</name>
    <dbReference type="NCBI Taxonomy" id="268475"/>
    <lineage>
        <taxon>Eukaryota</taxon>
        <taxon>Metazoa</taxon>
        <taxon>Ecdysozoa</taxon>
        <taxon>Nematoda</taxon>
        <taxon>Enoplea</taxon>
        <taxon>Dorylaimia</taxon>
        <taxon>Trichinellida</taxon>
        <taxon>Trichinellidae</taxon>
        <taxon>Trichinella</taxon>
    </lineage>
</organism>
<gene>
    <name evidence="1" type="ORF">T11_6484</name>
</gene>
<evidence type="ECO:0000313" key="2">
    <source>
        <dbReference type="Proteomes" id="UP000055024"/>
    </source>
</evidence>
<dbReference type="EMBL" id="JYDP01000075">
    <property type="protein sequence ID" value="KRZ09284.1"/>
    <property type="molecule type" value="Genomic_DNA"/>
</dbReference>
<reference evidence="1 2" key="1">
    <citation type="submission" date="2015-01" db="EMBL/GenBank/DDBJ databases">
        <title>Evolution of Trichinella species and genotypes.</title>
        <authorList>
            <person name="Korhonen P.K."/>
            <person name="Edoardo P."/>
            <person name="Giuseppe L.R."/>
            <person name="Gasser R.B."/>
        </authorList>
    </citation>
    <scope>NUCLEOTIDE SEQUENCE [LARGE SCALE GENOMIC DNA]</scope>
    <source>
        <strain evidence="1">ISS1029</strain>
    </source>
</reference>
<keyword evidence="2" id="KW-1185">Reference proteome</keyword>
<proteinExistence type="predicted"/>
<accession>A0A0V1HGL9</accession>
<sequence length="502" mass="58878">MESIIPIIVLLCKEHTFLLFVGIPYPVQRHHCKVDPFVVKKHKDLQRKFFAEETKEVLLQKDFIKKLISTNCTNRIKNKVLFCSTDIGTLLKMDIEPMQIDDISIETDISRSVGNLTTLQRHLITQITMFIQLLVQHIYVQRRKPAALNTIRIFLAKLGVLYKQLPRGPFRYFAFQNLPEALKMASDSSDIMKFNFLTRFANSTICHYPAALPCVRIPPERTKIFNDSQNLLFLTLIQHIPDFNSLVKVISICFFPHMNRNTILKRYSELLYNCKFITFGDVDEEINRQLSRIPLGPLPEGAVKRIIDYPNKFLPVDFLELKMRNLTERICGDSIEGILNEEKLFGCQLTSDFRLISRVVDRSHNAYTFAVKRRRLKLSIIYDLEFIHIWEKYIANFASDQAILYGAGHDEKNNLYSVLVTDRGIELHLLEKSDHEDMYNWLFRRLYRKRYRPLVTAFPKSSIVPFNNPFIHFAERCFHSYFLPHICEEMSAFKIEYNLGSF</sequence>
<dbReference type="Proteomes" id="UP000055024">
    <property type="component" value="Unassembled WGS sequence"/>
</dbReference>
<dbReference type="AlphaFoldDB" id="A0A0V1HGL9"/>
<protein>
    <submittedName>
        <fullName evidence="1">Uncharacterized protein</fullName>
    </submittedName>
</protein>
<name>A0A0V1HGL9_9BILA</name>
<comment type="caution">
    <text evidence="1">The sequence shown here is derived from an EMBL/GenBank/DDBJ whole genome shotgun (WGS) entry which is preliminary data.</text>
</comment>
<dbReference type="OrthoDB" id="5914741at2759"/>
<evidence type="ECO:0000313" key="1">
    <source>
        <dbReference type="EMBL" id="KRZ09284.1"/>
    </source>
</evidence>